<dbReference type="OMA" id="FEMSATH"/>
<evidence type="ECO:0000313" key="4">
    <source>
        <dbReference type="RefSeq" id="XP_047736770.1"/>
    </source>
</evidence>
<feature type="coiled-coil region" evidence="1">
    <location>
        <begin position="242"/>
        <end position="269"/>
    </location>
</feature>
<sequence>MVFDETPESSCSTIPATYTRTTADKFLSANYSKTKFDWDDDLDDRKKNLEKFADADQVKDDAALNEILAFESDDEDELEGNEDSDVMEFTSEFESVRSEDRSKRVELYRELMANLHTYDPVKEAERQLLQKALGDEAADAMDSKDDTHMEMEVEFSSDEESDEEKADKKSKSTDNLTPFEKYLKKRDDKQKQKKKAKKEAITGKKLIIDKEDEDIPDDLKNDPFFREELALRRKERLKLMKEHRDEQDAEMAQEELAKEEREKEMALLMLDDDGSVSRGVDMRELVQQAKQDAGGKKKLSRWKLSKLKIKEKRLAKQGVVLQRSSVFAADINQNT</sequence>
<dbReference type="RefSeq" id="XP_047736770.1">
    <property type="nucleotide sequence ID" value="XM_047880814.1"/>
</dbReference>
<feature type="compositionally biased region" description="Basic and acidic residues" evidence="2">
    <location>
        <begin position="141"/>
        <end position="151"/>
    </location>
</feature>
<dbReference type="AlphaFoldDB" id="A0A979FIH8"/>
<feature type="compositionally biased region" description="Acidic residues" evidence="2">
    <location>
        <begin position="152"/>
        <end position="164"/>
    </location>
</feature>
<dbReference type="PANTHER" id="PTHR12202:SF0">
    <property type="entry name" value="ESF1 HOMOLOG"/>
    <property type="match status" value="1"/>
</dbReference>
<organism evidence="3 4">
    <name type="scientific">Hyalella azteca</name>
    <name type="common">Amphipod</name>
    <dbReference type="NCBI Taxonomy" id="294128"/>
    <lineage>
        <taxon>Eukaryota</taxon>
        <taxon>Metazoa</taxon>
        <taxon>Ecdysozoa</taxon>
        <taxon>Arthropoda</taxon>
        <taxon>Crustacea</taxon>
        <taxon>Multicrustacea</taxon>
        <taxon>Malacostraca</taxon>
        <taxon>Eumalacostraca</taxon>
        <taxon>Peracarida</taxon>
        <taxon>Amphipoda</taxon>
        <taxon>Senticaudata</taxon>
        <taxon>Talitrida</taxon>
        <taxon>Talitroidea</taxon>
        <taxon>Hyalellidae</taxon>
        <taxon>Hyalella</taxon>
    </lineage>
</organism>
<protein>
    <submittedName>
        <fullName evidence="4">Pre-rRNA-processing protein ESF1</fullName>
    </submittedName>
</protein>
<dbReference type="GeneID" id="108666972"/>
<proteinExistence type="predicted"/>
<evidence type="ECO:0000313" key="3">
    <source>
        <dbReference type="Proteomes" id="UP000694843"/>
    </source>
</evidence>
<dbReference type="Proteomes" id="UP000694843">
    <property type="component" value="Unplaced"/>
</dbReference>
<keyword evidence="3" id="KW-1185">Reference proteome</keyword>
<dbReference type="GO" id="GO:0003723">
    <property type="term" value="F:RNA binding"/>
    <property type="evidence" value="ECO:0007669"/>
    <property type="project" value="TreeGrafter"/>
</dbReference>
<dbReference type="PANTHER" id="PTHR12202">
    <property type="entry name" value="ESF1 HOMOLOG"/>
    <property type="match status" value="1"/>
</dbReference>
<dbReference type="InterPro" id="IPR039754">
    <property type="entry name" value="Esf1"/>
</dbReference>
<reference evidence="4" key="1">
    <citation type="submission" date="2025-08" db="UniProtKB">
        <authorList>
            <consortium name="RefSeq"/>
        </authorList>
    </citation>
    <scope>IDENTIFICATION</scope>
    <source>
        <tissue evidence="4">Whole organism</tissue>
    </source>
</reference>
<gene>
    <name evidence="4" type="primary">LOC108666972</name>
</gene>
<evidence type="ECO:0000256" key="1">
    <source>
        <dbReference type="SAM" id="Coils"/>
    </source>
</evidence>
<keyword evidence="1" id="KW-0175">Coiled coil</keyword>
<dbReference type="KEGG" id="hazt:108666972"/>
<feature type="compositionally biased region" description="Acidic residues" evidence="2">
    <location>
        <begin position="72"/>
        <end position="86"/>
    </location>
</feature>
<evidence type="ECO:0000256" key="2">
    <source>
        <dbReference type="SAM" id="MobiDB-lite"/>
    </source>
</evidence>
<feature type="region of interest" description="Disordered" evidence="2">
    <location>
        <begin position="72"/>
        <end position="95"/>
    </location>
</feature>
<dbReference type="GO" id="GO:0006364">
    <property type="term" value="P:rRNA processing"/>
    <property type="evidence" value="ECO:0007669"/>
    <property type="project" value="InterPro"/>
</dbReference>
<accession>A0A979FIH8</accession>
<feature type="compositionally biased region" description="Basic and acidic residues" evidence="2">
    <location>
        <begin position="181"/>
        <end position="190"/>
    </location>
</feature>
<feature type="region of interest" description="Disordered" evidence="2">
    <location>
        <begin position="130"/>
        <end position="202"/>
    </location>
</feature>
<name>A0A979FIH8_HYAAZ</name>